<accession>A0ACB7G4K4</accession>
<dbReference type="Proteomes" id="UP000091857">
    <property type="component" value="Chromosome 17"/>
</dbReference>
<evidence type="ECO:0000313" key="1">
    <source>
        <dbReference type="EMBL" id="KAG8635140.1"/>
    </source>
</evidence>
<keyword evidence="2" id="KW-1185">Reference proteome</keyword>
<name>A0ACB7G4K4_MANES</name>
<gene>
    <name evidence="1" type="ORF">MANES_17G120000v8</name>
</gene>
<sequence>MALGLMNHIYKFFLSDIREKENAQKPLNFLPFFQRQTPTAIIMSFPSSPHLLHRHHCTHTFSSLTNSITHKASSLFPPAKGNSRSRRKKKKIQKTTLPCVSFALSVSLSLGFQ</sequence>
<protein>
    <submittedName>
        <fullName evidence="1">Uncharacterized protein</fullName>
    </submittedName>
</protein>
<dbReference type="EMBL" id="CM004403">
    <property type="protein sequence ID" value="KAG8635140.1"/>
    <property type="molecule type" value="Genomic_DNA"/>
</dbReference>
<comment type="caution">
    <text evidence="1">The sequence shown here is derived from an EMBL/GenBank/DDBJ whole genome shotgun (WGS) entry which is preliminary data.</text>
</comment>
<reference evidence="2" key="1">
    <citation type="journal article" date="2016" name="Nat. Biotechnol.">
        <title>Sequencing wild and cultivated cassava and related species reveals extensive interspecific hybridization and genetic diversity.</title>
        <authorList>
            <person name="Bredeson J.V."/>
            <person name="Lyons J.B."/>
            <person name="Prochnik S.E."/>
            <person name="Wu G.A."/>
            <person name="Ha C.M."/>
            <person name="Edsinger-Gonzales E."/>
            <person name="Grimwood J."/>
            <person name="Schmutz J."/>
            <person name="Rabbi I.Y."/>
            <person name="Egesi C."/>
            <person name="Nauluvula P."/>
            <person name="Lebot V."/>
            <person name="Ndunguru J."/>
            <person name="Mkamilo G."/>
            <person name="Bart R.S."/>
            <person name="Setter T.L."/>
            <person name="Gleadow R.M."/>
            <person name="Kulakow P."/>
            <person name="Ferguson M.E."/>
            <person name="Rounsley S."/>
            <person name="Rokhsar D.S."/>
        </authorList>
    </citation>
    <scope>NUCLEOTIDE SEQUENCE [LARGE SCALE GENOMIC DNA]</scope>
    <source>
        <strain evidence="2">cv. AM560-2</strain>
    </source>
</reference>
<evidence type="ECO:0000313" key="2">
    <source>
        <dbReference type="Proteomes" id="UP000091857"/>
    </source>
</evidence>
<proteinExistence type="predicted"/>
<organism evidence="1 2">
    <name type="scientific">Manihot esculenta</name>
    <name type="common">Cassava</name>
    <name type="synonym">Jatropha manihot</name>
    <dbReference type="NCBI Taxonomy" id="3983"/>
    <lineage>
        <taxon>Eukaryota</taxon>
        <taxon>Viridiplantae</taxon>
        <taxon>Streptophyta</taxon>
        <taxon>Embryophyta</taxon>
        <taxon>Tracheophyta</taxon>
        <taxon>Spermatophyta</taxon>
        <taxon>Magnoliopsida</taxon>
        <taxon>eudicotyledons</taxon>
        <taxon>Gunneridae</taxon>
        <taxon>Pentapetalae</taxon>
        <taxon>rosids</taxon>
        <taxon>fabids</taxon>
        <taxon>Malpighiales</taxon>
        <taxon>Euphorbiaceae</taxon>
        <taxon>Crotonoideae</taxon>
        <taxon>Manihoteae</taxon>
        <taxon>Manihot</taxon>
    </lineage>
</organism>